<evidence type="ECO:0008006" key="4">
    <source>
        <dbReference type="Google" id="ProtNLM"/>
    </source>
</evidence>
<keyword evidence="1" id="KW-0732">Signal</keyword>
<dbReference type="EMBL" id="ASGP02000002">
    <property type="protein sequence ID" value="KAH9520967.1"/>
    <property type="molecule type" value="Genomic_DNA"/>
</dbReference>
<proteinExistence type="predicted"/>
<gene>
    <name evidence="2" type="ORF">DERF_004642</name>
</gene>
<keyword evidence="3" id="KW-1185">Reference proteome</keyword>
<evidence type="ECO:0000256" key="1">
    <source>
        <dbReference type="SAM" id="SignalP"/>
    </source>
</evidence>
<protein>
    <recommendedName>
        <fullName evidence="4">Secreted protein</fullName>
    </recommendedName>
</protein>
<comment type="caution">
    <text evidence="2">The sequence shown here is derived from an EMBL/GenBank/DDBJ whole genome shotgun (WGS) entry which is preliminary data.</text>
</comment>
<sequence length="113" mass="12861">MYKYLLIIMLQLTVDNCLSRVACLKIDAILAAIEMNRQQFIDLSIEVDVNNFHHEQCIYQCTAYTTSGSHNGQHCQRIQFPLTIELDQYNGLDNATISLGHLRLIGCIQNQSS</sequence>
<dbReference type="Proteomes" id="UP000790347">
    <property type="component" value="Unassembled WGS sequence"/>
</dbReference>
<name>A0A922I3Q3_DERFA</name>
<reference evidence="2" key="2">
    <citation type="journal article" date="2022" name="Res Sq">
        <title>Comparative Genomics Reveals Insights into the Divergent Evolution of Astigmatic Mites and Household Pest Adaptations.</title>
        <authorList>
            <person name="Xiong Q."/>
            <person name="Wan A.T.-Y."/>
            <person name="Liu X.-Y."/>
            <person name="Fung C.S.-H."/>
            <person name="Xiao X."/>
            <person name="Malainual N."/>
            <person name="Hou J."/>
            <person name="Wang L."/>
            <person name="Wang M."/>
            <person name="Yang K."/>
            <person name="Cui Y."/>
            <person name="Leung E."/>
            <person name="Nong W."/>
            <person name="Shin S.-K."/>
            <person name="Au S."/>
            <person name="Jeong K.Y."/>
            <person name="Chew F.T."/>
            <person name="Hui J."/>
            <person name="Leung T.F."/>
            <person name="Tungtrongchitr A."/>
            <person name="Zhong N."/>
            <person name="Liu Z."/>
            <person name="Tsui S."/>
        </authorList>
    </citation>
    <scope>NUCLEOTIDE SEQUENCE</scope>
    <source>
        <strain evidence="2">Derf</strain>
        <tissue evidence="2">Whole organism</tissue>
    </source>
</reference>
<evidence type="ECO:0000313" key="2">
    <source>
        <dbReference type="EMBL" id="KAH9520967.1"/>
    </source>
</evidence>
<evidence type="ECO:0000313" key="3">
    <source>
        <dbReference type="Proteomes" id="UP000790347"/>
    </source>
</evidence>
<organism evidence="2 3">
    <name type="scientific">Dermatophagoides farinae</name>
    <name type="common">American house dust mite</name>
    <dbReference type="NCBI Taxonomy" id="6954"/>
    <lineage>
        <taxon>Eukaryota</taxon>
        <taxon>Metazoa</taxon>
        <taxon>Ecdysozoa</taxon>
        <taxon>Arthropoda</taxon>
        <taxon>Chelicerata</taxon>
        <taxon>Arachnida</taxon>
        <taxon>Acari</taxon>
        <taxon>Acariformes</taxon>
        <taxon>Sarcoptiformes</taxon>
        <taxon>Astigmata</taxon>
        <taxon>Psoroptidia</taxon>
        <taxon>Analgoidea</taxon>
        <taxon>Pyroglyphidae</taxon>
        <taxon>Dermatophagoidinae</taxon>
        <taxon>Dermatophagoides</taxon>
    </lineage>
</organism>
<feature type="chain" id="PRO_5037600949" description="Secreted protein" evidence="1">
    <location>
        <begin position="20"/>
        <end position="113"/>
    </location>
</feature>
<feature type="signal peptide" evidence="1">
    <location>
        <begin position="1"/>
        <end position="19"/>
    </location>
</feature>
<dbReference type="AlphaFoldDB" id="A0A922I3Q3"/>
<accession>A0A922I3Q3</accession>
<reference evidence="2" key="1">
    <citation type="submission" date="2013-05" db="EMBL/GenBank/DDBJ databases">
        <authorList>
            <person name="Yim A.K.Y."/>
            <person name="Chan T.F."/>
            <person name="Ji K.M."/>
            <person name="Liu X.Y."/>
            <person name="Zhou J.W."/>
            <person name="Li R.Q."/>
            <person name="Yang K.Y."/>
            <person name="Li J."/>
            <person name="Li M."/>
            <person name="Law P.T.W."/>
            <person name="Wu Y.L."/>
            <person name="Cai Z.L."/>
            <person name="Qin H."/>
            <person name="Bao Y."/>
            <person name="Leung R.K.K."/>
            <person name="Ng P.K.S."/>
            <person name="Zou J."/>
            <person name="Zhong X.J."/>
            <person name="Ran P.X."/>
            <person name="Zhong N.S."/>
            <person name="Liu Z.G."/>
            <person name="Tsui S.K.W."/>
        </authorList>
    </citation>
    <scope>NUCLEOTIDE SEQUENCE</scope>
    <source>
        <strain evidence="2">Derf</strain>
        <tissue evidence="2">Whole organism</tissue>
    </source>
</reference>